<sequence length="65" mass="7588">MDKIPQVKEVPSGIKHLDNLKDIIFTDMPAEFSESIDPDKGKNYWIIKHVPFVFIRHWIGPNLLD</sequence>
<name>A0A2K3KIX7_TRIPR</name>
<feature type="non-terminal residue" evidence="1">
    <location>
        <position position="65"/>
    </location>
</feature>
<dbReference type="EMBL" id="ASHM01190319">
    <property type="protein sequence ID" value="PNX66213.1"/>
    <property type="molecule type" value="Genomic_DNA"/>
</dbReference>
<evidence type="ECO:0000313" key="1">
    <source>
        <dbReference type="EMBL" id="PNX66213.1"/>
    </source>
</evidence>
<accession>A0A2K3KIX7</accession>
<proteinExistence type="predicted"/>
<dbReference type="STRING" id="57577.A0A2K3KIX7"/>
<comment type="caution">
    <text evidence="1">The sequence shown here is derived from an EMBL/GenBank/DDBJ whole genome shotgun (WGS) entry which is preliminary data.</text>
</comment>
<evidence type="ECO:0000313" key="2">
    <source>
        <dbReference type="Proteomes" id="UP000236291"/>
    </source>
</evidence>
<reference evidence="1 2" key="2">
    <citation type="journal article" date="2017" name="Front. Plant Sci.">
        <title>Gene Classification and Mining of Molecular Markers Useful in Red Clover (Trifolium pratense) Breeding.</title>
        <authorList>
            <person name="Istvanek J."/>
            <person name="Dluhosova J."/>
            <person name="Dluhos P."/>
            <person name="Patkova L."/>
            <person name="Nedelnik J."/>
            <person name="Repkova J."/>
        </authorList>
    </citation>
    <scope>NUCLEOTIDE SEQUENCE [LARGE SCALE GENOMIC DNA]</scope>
    <source>
        <strain evidence="2">cv. Tatra</strain>
        <tissue evidence="1">Young leaves</tissue>
    </source>
</reference>
<reference evidence="1 2" key="1">
    <citation type="journal article" date="2014" name="Am. J. Bot.">
        <title>Genome assembly and annotation for red clover (Trifolium pratense; Fabaceae).</title>
        <authorList>
            <person name="Istvanek J."/>
            <person name="Jaros M."/>
            <person name="Krenek A."/>
            <person name="Repkova J."/>
        </authorList>
    </citation>
    <scope>NUCLEOTIDE SEQUENCE [LARGE SCALE GENOMIC DNA]</scope>
    <source>
        <strain evidence="2">cv. Tatra</strain>
        <tissue evidence="1">Young leaves</tissue>
    </source>
</reference>
<protein>
    <submittedName>
        <fullName evidence="1">Disease resistance protein rpm1-like</fullName>
    </submittedName>
</protein>
<dbReference type="Proteomes" id="UP000236291">
    <property type="component" value="Unassembled WGS sequence"/>
</dbReference>
<dbReference type="AlphaFoldDB" id="A0A2K3KIX7"/>
<organism evidence="1 2">
    <name type="scientific">Trifolium pratense</name>
    <name type="common">Red clover</name>
    <dbReference type="NCBI Taxonomy" id="57577"/>
    <lineage>
        <taxon>Eukaryota</taxon>
        <taxon>Viridiplantae</taxon>
        <taxon>Streptophyta</taxon>
        <taxon>Embryophyta</taxon>
        <taxon>Tracheophyta</taxon>
        <taxon>Spermatophyta</taxon>
        <taxon>Magnoliopsida</taxon>
        <taxon>eudicotyledons</taxon>
        <taxon>Gunneridae</taxon>
        <taxon>Pentapetalae</taxon>
        <taxon>rosids</taxon>
        <taxon>fabids</taxon>
        <taxon>Fabales</taxon>
        <taxon>Fabaceae</taxon>
        <taxon>Papilionoideae</taxon>
        <taxon>50 kb inversion clade</taxon>
        <taxon>NPAAA clade</taxon>
        <taxon>Hologalegina</taxon>
        <taxon>IRL clade</taxon>
        <taxon>Trifolieae</taxon>
        <taxon>Trifolium</taxon>
    </lineage>
</organism>
<gene>
    <name evidence="1" type="ORF">L195_g062951</name>
</gene>